<dbReference type="PATRIC" id="fig|466.6.peg.1918"/>
<name>A0A0W0W0I0_9GAMM</name>
<dbReference type="Gene3D" id="3.40.50.300">
    <property type="entry name" value="P-loop containing nucleotide triphosphate hydrolases"/>
    <property type="match status" value="1"/>
</dbReference>
<dbReference type="OrthoDB" id="5639734at2"/>
<proteinExistence type="predicted"/>
<keyword evidence="1" id="KW-0812">Transmembrane</keyword>
<keyword evidence="3" id="KW-1185">Reference proteome</keyword>
<reference evidence="2 3" key="1">
    <citation type="submission" date="2015-11" db="EMBL/GenBank/DDBJ databases">
        <title>Genomic analysis of 38 Legionella species identifies large and diverse effector repertoires.</title>
        <authorList>
            <person name="Burstein D."/>
            <person name="Amaro F."/>
            <person name="Zusman T."/>
            <person name="Lifshitz Z."/>
            <person name="Cohen O."/>
            <person name="Gilbert J.A."/>
            <person name="Pupko T."/>
            <person name="Shuman H.A."/>
            <person name="Segal G."/>
        </authorList>
    </citation>
    <scope>NUCLEOTIDE SEQUENCE [LARGE SCALE GENOMIC DNA]</scope>
    <source>
        <strain evidence="2 3">PX-1-G2-E2</strain>
    </source>
</reference>
<protein>
    <submittedName>
        <fullName evidence="2">Rho GTPase (Miro-like)</fullName>
    </submittedName>
</protein>
<organism evidence="2 3">
    <name type="scientific">Legionella maceachernii</name>
    <dbReference type="NCBI Taxonomy" id="466"/>
    <lineage>
        <taxon>Bacteria</taxon>
        <taxon>Pseudomonadati</taxon>
        <taxon>Pseudomonadota</taxon>
        <taxon>Gammaproteobacteria</taxon>
        <taxon>Legionellales</taxon>
        <taxon>Legionellaceae</taxon>
        <taxon>Legionella</taxon>
    </lineage>
</organism>
<dbReference type="RefSeq" id="WP_058452581.1">
    <property type="nucleotide sequence ID" value="NZ_CAAAIB010000003.1"/>
</dbReference>
<sequence length="357" mass="38534">MTISVVVFGAKQAGKSTFIHQIKPKRATESASSNTAHSQLKTDPFEYVHIARTSNSPAWDTWIMHDTQSQGATLPTYYKPANLGIYCVDLTKEENEQEIKKEIIKFRKCNPKAPLILVGTKKDLCEGAEEKIAAIHNTIQGQLDREIIEGFAGYTTVSQDDNALADFFPWAESIVAKKVPQTCLLLKARNTLPTNSLLYQALDQFILIAEELNLSTEQFDRLGEEARNLLLNGLKEEDIARRGAAIEKFAKNCHDILKDEPSKLKKAIDAIVAAALVTFFAFVIGFTLGCAAGVWTGPFALLTGIATGSAAAVTLLTVSGTCGAAAGALSAFGFFREAPVTSTAINGVVEAAKAYTA</sequence>
<evidence type="ECO:0000313" key="2">
    <source>
        <dbReference type="EMBL" id="KTD25741.1"/>
    </source>
</evidence>
<dbReference type="AlphaFoldDB" id="A0A0W0W0I0"/>
<gene>
    <name evidence="2" type="ORF">Lmac_1820</name>
</gene>
<evidence type="ECO:0000313" key="3">
    <source>
        <dbReference type="Proteomes" id="UP000054908"/>
    </source>
</evidence>
<dbReference type="STRING" id="466.Lmac_1820"/>
<dbReference type="CDD" id="cd00882">
    <property type="entry name" value="Ras_like_GTPase"/>
    <property type="match status" value="1"/>
</dbReference>
<keyword evidence="1" id="KW-0472">Membrane</keyword>
<evidence type="ECO:0000256" key="1">
    <source>
        <dbReference type="SAM" id="Phobius"/>
    </source>
</evidence>
<dbReference type="InterPro" id="IPR027417">
    <property type="entry name" value="P-loop_NTPase"/>
</dbReference>
<dbReference type="Proteomes" id="UP000054908">
    <property type="component" value="Unassembled WGS sequence"/>
</dbReference>
<comment type="caution">
    <text evidence="2">The sequence shown here is derived from an EMBL/GenBank/DDBJ whole genome shotgun (WGS) entry which is preliminary data.</text>
</comment>
<accession>A0A0W0W0I0</accession>
<dbReference type="SUPFAM" id="SSF52540">
    <property type="entry name" value="P-loop containing nucleoside triphosphate hydrolases"/>
    <property type="match status" value="1"/>
</dbReference>
<dbReference type="Pfam" id="PF08477">
    <property type="entry name" value="Roc"/>
    <property type="match status" value="1"/>
</dbReference>
<feature type="transmembrane region" description="Helical" evidence="1">
    <location>
        <begin position="301"/>
        <end position="329"/>
    </location>
</feature>
<keyword evidence="1" id="KW-1133">Transmembrane helix</keyword>
<dbReference type="EMBL" id="LNYL01000043">
    <property type="protein sequence ID" value="KTD25741.1"/>
    <property type="molecule type" value="Genomic_DNA"/>
</dbReference>
<feature type="transmembrane region" description="Helical" evidence="1">
    <location>
        <begin position="270"/>
        <end position="295"/>
    </location>
</feature>